<comment type="subcellular location">
    <subcellularLocation>
        <location evidence="1">Cytoplasm</location>
        <location evidence="1">Cytoskeleton</location>
    </subcellularLocation>
</comment>
<dbReference type="Proteomes" id="UP000694871">
    <property type="component" value="Unplaced"/>
</dbReference>
<sequence>MPSARPQSIPGMSVEVNPPDKTSLTKQDMENKENANSPAWNQVGCALEKSSASPSSLNSSAVLKQSTRGINCGPGAITMAAVPKVEPAEIKNPRMSFSQTFLLKKSTKEKQQNSSVSLPEKRVLGSYRGKIVSSKINSFRKSSENEERKNSLVAPAKPVAKTEPTKDRVTNAGIASKAIHMPSRQTKPPVKVLVAQPKAIWNREKPSVRTSLVNQVAIQKKPNKNWTPMLKTVSCNAANSEQRPKKAVPSTGALTGSASESNGTNRLLASKTVGNRKSALLQSAEMRRSQLAAWQASKGKVLKKPPAPLPTDARPAIEEEEDQTEKEPPESFWAAIAEEDEQQLFSDTVNKTLTECLSLIGKGYSSDKIHSTLEELIRSVPDAKKLAKYWVCRMRLEQLGTLEKVMAVYEEAILAGAQPKDELRSTLTDVLKDIKNLPKSDGECRKKEVDEENVEVQPKSEVKPSDGETPLKAEARLKPEEESVLDDEQHRIKESDQKPAVYKKEQNETQKDGILEFKTPENDNPGSYLIKYNISTTPSLESMKKKLMRENSESAVKDLKLLTPVRRSRRLQGKECKLPNMLKDHNPCVSSLEQLGELGEEPIAFVYRPNNALHKVMEGQDKNVTLQN</sequence>
<dbReference type="InterPro" id="IPR029197">
    <property type="entry name" value="CKAP2_C"/>
</dbReference>
<evidence type="ECO:0000256" key="1">
    <source>
        <dbReference type="ARBA" id="ARBA00004245"/>
    </source>
</evidence>
<evidence type="ECO:0000256" key="5">
    <source>
        <dbReference type="ARBA" id="ARBA00023212"/>
    </source>
</evidence>
<dbReference type="RefSeq" id="XP_015284535.1">
    <property type="nucleotide sequence ID" value="XM_015429049.1"/>
</dbReference>
<name>A0ABM1LEZ8_GEKJA</name>
<proteinExistence type="inferred from homology"/>
<organism evidence="8 9">
    <name type="scientific">Gekko japonicus</name>
    <name type="common">Schlegel's Japanese gecko</name>
    <dbReference type="NCBI Taxonomy" id="146911"/>
    <lineage>
        <taxon>Eukaryota</taxon>
        <taxon>Metazoa</taxon>
        <taxon>Chordata</taxon>
        <taxon>Craniata</taxon>
        <taxon>Vertebrata</taxon>
        <taxon>Euteleostomi</taxon>
        <taxon>Lepidosauria</taxon>
        <taxon>Squamata</taxon>
        <taxon>Bifurcata</taxon>
        <taxon>Gekkota</taxon>
        <taxon>Gekkonidae</taxon>
        <taxon>Gekkoninae</taxon>
        <taxon>Gekko</taxon>
    </lineage>
</organism>
<keyword evidence="4" id="KW-0597">Phosphoprotein</keyword>
<evidence type="ECO:0000259" key="7">
    <source>
        <dbReference type="Pfam" id="PF15297"/>
    </source>
</evidence>
<evidence type="ECO:0000313" key="8">
    <source>
        <dbReference type="Proteomes" id="UP000694871"/>
    </source>
</evidence>
<feature type="region of interest" description="Disordered" evidence="6">
    <location>
        <begin position="297"/>
        <end position="328"/>
    </location>
</feature>
<evidence type="ECO:0000256" key="6">
    <source>
        <dbReference type="SAM" id="MobiDB-lite"/>
    </source>
</evidence>
<dbReference type="InterPro" id="IPR026165">
    <property type="entry name" value="CKAP2_fam"/>
</dbReference>
<comment type="similarity">
    <text evidence="2">Belongs to the CKAP2 family.</text>
</comment>
<feature type="compositionally biased region" description="Polar residues" evidence="6">
    <location>
        <begin position="252"/>
        <end position="271"/>
    </location>
</feature>
<feature type="compositionally biased region" description="Basic and acidic residues" evidence="6">
    <location>
        <begin position="141"/>
        <end position="150"/>
    </location>
</feature>
<feature type="region of interest" description="Disordered" evidence="6">
    <location>
        <begin position="440"/>
        <end position="522"/>
    </location>
</feature>
<keyword evidence="5" id="KW-0206">Cytoskeleton</keyword>
<feature type="region of interest" description="Disordered" evidence="6">
    <location>
        <begin position="135"/>
        <end position="191"/>
    </location>
</feature>
<feature type="region of interest" description="Disordered" evidence="6">
    <location>
        <begin position="236"/>
        <end position="271"/>
    </location>
</feature>
<evidence type="ECO:0000313" key="9">
    <source>
        <dbReference type="RefSeq" id="XP_015284535.1"/>
    </source>
</evidence>
<dbReference type="Pfam" id="PF15297">
    <property type="entry name" value="CKAP2_C"/>
    <property type="match status" value="1"/>
</dbReference>
<feature type="compositionally biased region" description="Basic and acidic residues" evidence="6">
    <location>
        <begin position="440"/>
        <end position="449"/>
    </location>
</feature>
<gene>
    <name evidence="9" type="primary">CKAP2</name>
</gene>
<reference evidence="9" key="1">
    <citation type="submission" date="2025-08" db="UniProtKB">
        <authorList>
            <consortium name="RefSeq"/>
        </authorList>
    </citation>
    <scope>IDENTIFICATION</scope>
</reference>
<keyword evidence="3" id="KW-0963">Cytoplasm</keyword>
<evidence type="ECO:0000256" key="4">
    <source>
        <dbReference type="ARBA" id="ARBA00022553"/>
    </source>
</evidence>
<protein>
    <submittedName>
        <fullName evidence="9">Cytoskeleton-associated protein 2</fullName>
    </submittedName>
</protein>
<keyword evidence="8" id="KW-1185">Reference proteome</keyword>
<evidence type="ECO:0000256" key="3">
    <source>
        <dbReference type="ARBA" id="ARBA00022490"/>
    </source>
</evidence>
<dbReference type="GeneID" id="107125618"/>
<dbReference type="PANTHER" id="PTHR16076">
    <property type="entry name" value="CYTOSKELETON ASSOCIATED PROTEIN 2-RELATED"/>
    <property type="match status" value="1"/>
</dbReference>
<accession>A0ABM1LEZ8</accession>
<feature type="domain" description="Cytoskeleton-associated protein 2 C-terminal" evidence="7">
    <location>
        <begin position="264"/>
        <end position="613"/>
    </location>
</feature>
<feature type="compositionally biased region" description="Basic and acidic residues" evidence="6">
    <location>
        <begin position="458"/>
        <end position="521"/>
    </location>
</feature>
<feature type="region of interest" description="Disordered" evidence="6">
    <location>
        <begin position="1"/>
        <end position="42"/>
    </location>
</feature>
<evidence type="ECO:0000256" key="2">
    <source>
        <dbReference type="ARBA" id="ARBA00009468"/>
    </source>
</evidence>
<dbReference type="PANTHER" id="PTHR16076:SF8">
    <property type="entry name" value="CYTOSKELETON-ASSOCIATED PROTEIN 2"/>
    <property type="match status" value="1"/>
</dbReference>